<organism evidence="1 2">
    <name type="scientific">Carboxylicivirga sediminis</name>
    <dbReference type="NCBI Taxonomy" id="2006564"/>
    <lineage>
        <taxon>Bacteria</taxon>
        <taxon>Pseudomonadati</taxon>
        <taxon>Bacteroidota</taxon>
        <taxon>Bacteroidia</taxon>
        <taxon>Marinilabiliales</taxon>
        <taxon>Marinilabiliaceae</taxon>
        <taxon>Carboxylicivirga</taxon>
    </lineage>
</organism>
<dbReference type="SUPFAM" id="SSF51197">
    <property type="entry name" value="Clavaminate synthase-like"/>
    <property type="match status" value="1"/>
</dbReference>
<evidence type="ECO:0000313" key="2">
    <source>
        <dbReference type="Proteomes" id="UP000679220"/>
    </source>
</evidence>
<gene>
    <name evidence="1" type="ORF">KDU71_00135</name>
</gene>
<reference evidence="1" key="1">
    <citation type="journal article" date="2018" name="Int. J. Syst. Evol. Microbiol.">
        <title>Carboxylicivirga sediminis sp. nov., isolated from coastal sediment.</title>
        <authorList>
            <person name="Wang F.Q."/>
            <person name="Ren L.H."/>
            <person name="Zou R.J."/>
            <person name="Sun Y.Z."/>
            <person name="Liu X.J."/>
            <person name="Jiang F."/>
            <person name="Liu L.J."/>
        </authorList>
    </citation>
    <scope>NUCLEOTIDE SEQUENCE</scope>
    <source>
        <strain evidence="1">JR1</strain>
    </source>
</reference>
<dbReference type="Gene3D" id="2.60.120.370">
    <property type="entry name" value="YhcH/YjgK/YiaL"/>
    <property type="match status" value="1"/>
</dbReference>
<dbReference type="AlphaFoldDB" id="A0A941IWU8"/>
<dbReference type="NCBIfam" id="TIGR00022">
    <property type="entry name" value="YhcH/YjgK/YiaL family protein"/>
    <property type="match status" value="1"/>
</dbReference>
<evidence type="ECO:0000313" key="1">
    <source>
        <dbReference type="EMBL" id="MBR8533952.1"/>
    </source>
</evidence>
<dbReference type="EMBL" id="JAGTAR010000001">
    <property type="protein sequence ID" value="MBR8533952.1"/>
    <property type="molecule type" value="Genomic_DNA"/>
</dbReference>
<comment type="caution">
    <text evidence="1">The sequence shown here is derived from an EMBL/GenBank/DDBJ whole genome shotgun (WGS) entry which is preliminary data.</text>
</comment>
<dbReference type="InterPro" id="IPR037012">
    <property type="entry name" value="NanQ/TabA/YiaL_sf"/>
</dbReference>
<accession>A0A941IWU8</accession>
<reference evidence="1" key="2">
    <citation type="submission" date="2021-04" db="EMBL/GenBank/DDBJ databases">
        <authorList>
            <person name="Zhang T."/>
            <person name="Zhang Y."/>
            <person name="Lu D."/>
            <person name="Zuo D."/>
            <person name="Du Z."/>
        </authorList>
    </citation>
    <scope>NUCLEOTIDE SEQUENCE</scope>
    <source>
        <strain evidence="1">JR1</strain>
    </source>
</reference>
<dbReference type="Proteomes" id="UP000679220">
    <property type="component" value="Unassembled WGS sequence"/>
</dbReference>
<sequence length="158" mass="17655">MAIIGTLSTLMNQCNNERIKTAINYLLKTNISSVFTTVSAGTPFEVEIDGRRIFAIFQTYETKPIAEAKMEGHQKYIDIQYIHKGTEQILIAPINRIVKDDPYDATKDLYFPKVADYSNIRLATGSGCILYPDDLHAPCISIDAPTKVEKIVIKVAVD</sequence>
<dbReference type="GO" id="GO:0005829">
    <property type="term" value="C:cytosol"/>
    <property type="evidence" value="ECO:0007669"/>
    <property type="project" value="TreeGrafter"/>
</dbReference>
<dbReference type="InterPro" id="IPR004375">
    <property type="entry name" value="NanQ/TabA/YiaL"/>
</dbReference>
<proteinExistence type="predicted"/>
<protein>
    <submittedName>
        <fullName evidence="1">YhcH/YjgK/YiaL family protein</fullName>
    </submittedName>
</protein>
<dbReference type="RefSeq" id="WP_212187861.1">
    <property type="nucleotide sequence ID" value="NZ_JAGTAR010000001.1"/>
</dbReference>
<dbReference type="Pfam" id="PF04074">
    <property type="entry name" value="DUF386"/>
    <property type="match status" value="1"/>
</dbReference>
<name>A0A941IWU8_9BACT</name>
<keyword evidence="2" id="KW-1185">Reference proteome</keyword>
<dbReference type="PANTHER" id="PTHR34986:SF1">
    <property type="entry name" value="PROTEIN YIAL"/>
    <property type="match status" value="1"/>
</dbReference>
<dbReference type="PANTHER" id="PTHR34986">
    <property type="entry name" value="EVOLVED BETA-GALACTOSIDASE SUBUNIT BETA"/>
    <property type="match status" value="1"/>
</dbReference>